<dbReference type="Proteomes" id="UP000054843">
    <property type="component" value="Unassembled WGS sequence"/>
</dbReference>
<dbReference type="AlphaFoldDB" id="A0A0V1MTM9"/>
<accession>A0A0V1MTM9</accession>
<reference evidence="1 2" key="1">
    <citation type="submission" date="2015-01" db="EMBL/GenBank/DDBJ databases">
        <title>Evolution of Trichinella species and genotypes.</title>
        <authorList>
            <person name="Korhonen P.K."/>
            <person name="Edoardo P."/>
            <person name="Giuseppe L.R."/>
            <person name="Gasser R.B."/>
        </authorList>
    </citation>
    <scope>NUCLEOTIDE SEQUENCE [LARGE SCALE GENOMIC DNA]</scope>
    <source>
        <strain evidence="1">ISS1980</strain>
    </source>
</reference>
<name>A0A0V1MTM9_9BILA</name>
<protein>
    <submittedName>
        <fullName evidence="1">Uncharacterized protein</fullName>
    </submittedName>
</protein>
<gene>
    <name evidence="1" type="ORF">T10_1597</name>
</gene>
<proteinExistence type="predicted"/>
<sequence length="143" mass="16234">MSLFQCFNCFLTYKQLWLLEFSLIDLCAKRLSASHPSCSVEYCSGQQYFSYLMSMHAYVAFLEGFKPTLQEEGICNVEKWIIWFVKIICPNEAIVIKRTALNGVIQQNSPSSGQWLGGQAPGLIASSRPPDTFVHFGFYNLEV</sequence>
<dbReference type="EMBL" id="JYDO01000042">
    <property type="protein sequence ID" value="KRZ75113.1"/>
    <property type="molecule type" value="Genomic_DNA"/>
</dbReference>
<evidence type="ECO:0000313" key="2">
    <source>
        <dbReference type="Proteomes" id="UP000054843"/>
    </source>
</evidence>
<organism evidence="1 2">
    <name type="scientific">Trichinella papuae</name>
    <dbReference type="NCBI Taxonomy" id="268474"/>
    <lineage>
        <taxon>Eukaryota</taxon>
        <taxon>Metazoa</taxon>
        <taxon>Ecdysozoa</taxon>
        <taxon>Nematoda</taxon>
        <taxon>Enoplea</taxon>
        <taxon>Dorylaimia</taxon>
        <taxon>Trichinellida</taxon>
        <taxon>Trichinellidae</taxon>
        <taxon>Trichinella</taxon>
    </lineage>
</organism>
<comment type="caution">
    <text evidence="1">The sequence shown here is derived from an EMBL/GenBank/DDBJ whole genome shotgun (WGS) entry which is preliminary data.</text>
</comment>
<keyword evidence="2" id="KW-1185">Reference proteome</keyword>
<evidence type="ECO:0000313" key="1">
    <source>
        <dbReference type="EMBL" id="KRZ75113.1"/>
    </source>
</evidence>